<dbReference type="GO" id="GO:0043005">
    <property type="term" value="C:neuron projection"/>
    <property type="evidence" value="ECO:0007669"/>
    <property type="project" value="TreeGrafter"/>
</dbReference>
<accession>A0A1I7S399</accession>
<evidence type="ECO:0000256" key="5">
    <source>
        <dbReference type="ARBA" id="ARBA00023040"/>
    </source>
</evidence>
<dbReference type="InterPro" id="IPR000276">
    <property type="entry name" value="GPCR_Rhodpsn"/>
</dbReference>
<feature type="transmembrane region" description="Helical" evidence="10">
    <location>
        <begin position="309"/>
        <end position="334"/>
    </location>
</feature>
<evidence type="ECO:0000256" key="6">
    <source>
        <dbReference type="ARBA" id="ARBA00023136"/>
    </source>
</evidence>
<dbReference type="PROSITE" id="PS50262">
    <property type="entry name" value="G_PROTEIN_RECEP_F1_2"/>
    <property type="match status" value="1"/>
</dbReference>
<keyword evidence="3 9" id="KW-0812">Transmembrane</keyword>
<comment type="subcellular location">
    <subcellularLocation>
        <location evidence="1">Cell membrane</location>
        <topology evidence="1">Multi-pass membrane protein</topology>
    </subcellularLocation>
</comment>
<evidence type="ECO:0000256" key="2">
    <source>
        <dbReference type="ARBA" id="ARBA00022475"/>
    </source>
</evidence>
<dbReference type="OrthoDB" id="6076970at2759"/>
<evidence type="ECO:0000313" key="13">
    <source>
        <dbReference type="Proteomes" id="UP000095284"/>
    </source>
</evidence>
<comment type="similarity">
    <text evidence="9">Belongs to the G-protein coupled receptor 1 family.</text>
</comment>
<feature type="transmembrane region" description="Helical" evidence="10">
    <location>
        <begin position="82"/>
        <end position="105"/>
    </location>
</feature>
<dbReference type="GO" id="GO:0005886">
    <property type="term" value="C:plasma membrane"/>
    <property type="evidence" value="ECO:0007669"/>
    <property type="project" value="UniProtKB-SubCell"/>
</dbReference>
<dbReference type="AlphaFoldDB" id="A0A1I7S399"/>
<evidence type="ECO:0000256" key="9">
    <source>
        <dbReference type="RuleBase" id="RU000688"/>
    </source>
</evidence>
<keyword evidence="2" id="KW-1003">Cell membrane</keyword>
<dbReference type="EMBL" id="CAJFDI010000004">
    <property type="protein sequence ID" value="CAD5226743.1"/>
    <property type="molecule type" value="Genomic_DNA"/>
</dbReference>
<feature type="transmembrane region" description="Helical" evidence="10">
    <location>
        <begin position="161"/>
        <end position="181"/>
    </location>
</feature>
<dbReference type="PRINTS" id="PR00237">
    <property type="entry name" value="GPCRRHODOPSN"/>
</dbReference>
<evidence type="ECO:0000256" key="4">
    <source>
        <dbReference type="ARBA" id="ARBA00022989"/>
    </source>
</evidence>
<dbReference type="SUPFAM" id="SSF81321">
    <property type="entry name" value="Family A G protein-coupled receptor-like"/>
    <property type="match status" value="1"/>
</dbReference>
<reference evidence="12" key="2">
    <citation type="submission" date="2020-09" db="EMBL/GenBank/DDBJ databases">
        <authorList>
            <person name="Kikuchi T."/>
        </authorList>
    </citation>
    <scope>NUCLEOTIDE SEQUENCE</scope>
    <source>
        <strain evidence="12">Ka4C1</strain>
    </source>
</reference>
<keyword evidence="7 9" id="KW-0675">Receptor</keyword>
<dbReference type="Pfam" id="PF00001">
    <property type="entry name" value="7tm_1"/>
    <property type="match status" value="1"/>
</dbReference>
<dbReference type="Proteomes" id="UP000095284">
    <property type="component" value="Unplaced"/>
</dbReference>
<evidence type="ECO:0000313" key="14">
    <source>
        <dbReference type="Proteomes" id="UP000659654"/>
    </source>
</evidence>
<evidence type="ECO:0000256" key="10">
    <source>
        <dbReference type="SAM" id="Phobius"/>
    </source>
</evidence>
<dbReference type="InterPro" id="IPR017452">
    <property type="entry name" value="GPCR_Rhodpsn_7TM"/>
</dbReference>
<dbReference type="EMBL" id="CAJFCV020000004">
    <property type="protein sequence ID" value="CAG9116161.1"/>
    <property type="molecule type" value="Genomic_DNA"/>
</dbReference>
<dbReference type="PROSITE" id="PS00237">
    <property type="entry name" value="G_PROTEIN_RECEP_F1_1"/>
    <property type="match status" value="1"/>
</dbReference>
<evidence type="ECO:0000256" key="8">
    <source>
        <dbReference type="ARBA" id="ARBA00023224"/>
    </source>
</evidence>
<evidence type="ECO:0000256" key="3">
    <source>
        <dbReference type="ARBA" id="ARBA00022692"/>
    </source>
</evidence>
<feature type="transmembrane region" description="Helical" evidence="10">
    <location>
        <begin position="222"/>
        <end position="249"/>
    </location>
</feature>
<dbReference type="GO" id="GO:0042277">
    <property type="term" value="F:peptide binding"/>
    <property type="evidence" value="ECO:0007669"/>
    <property type="project" value="TreeGrafter"/>
</dbReference>
<reference evidence="15" key="1">
    <citation type="submission" date="2016-11" db="UniProtKB">
        <authorList>
            <consortium name="WormBaseParasite"/>
        </authorList>
    </citation>
    <scope>IDENTIFICATION</scope>
</reference>
<keyword evidence="8 9" id="KW-0807">Transducer</keyword>
<dbReference type="PANTHER" id="PTHR24229:SF82">
    <property type="entry name" value="G-PROTEIN COUPLED RECEPTORS FAMILY 1 PROFILE DOMAIN-CONTAINING PROTEIN"/>
    <property type="match status" value="1"/>
</dbReference>
<evidence type="ECO:0000256" key="7">
    <source>
        <dbReference type="ARBA" id="ARBA00023170"/>
    </source>
</evidence>
<keyword evidence="14" id="KW-1185">Reference proteome</keyword>
<dbReference type="eggNOG" id="KOG3656">
    <property type="taxonomic scope" value="Eukaryota"/>
</dbReference>
<dbReference type="PANTHER" id="PTHR24229">
    <property type="entry name" value="NEUROPEPTIDES RECEPTOR"/>
    <property type="match status" value="1"/>
</dbReference>
<gene>
    <name evidence="12" type="ORF">BXYJ_LOCUS9288</name>
</gene>
<protein>
    <submittedName>
        <fullName evidence="12">(pine wood nematode) hypothetical protein</fullName>
    </submittedName>
    <submittedName>
        <fullName evidence="15">G_PROTEIN_RECEP_F1_2 domain-containing protein</fullName>
    </submittedName>
</protein>
<evidence type="ECO:0000313" key="15">
    <source>
        <dbReference type="WBParaSite" id="BXY_0748000.1"/>
    </source>
</evidence>
<dbReference type="SMR" id="A0A1I7S399"/>
<sequence>MNPDCHQTERGTYLCQSGHVYIHNVYPPIQELQPRVLFVVIIFVLCFIVGICGNSSILTIIRGIVSERKGNRVNCRRQSDNAILYIGALCVVDFLMSLSLPPAILDSIIGFWMFGTIICKLHHVCGSVGRIVSTFLITAMSFDRFVAVCHPYKHYYRSRRFVISTIITLWVVAFVLLLPMLTYASSTEVLLHQHRQVDPDTGIENVTRVRVYKCTDMMPPYVFYWFTSSTFILGYLVPLILIIFFNSRLIRKLYRHTKTLPRSGIPLRRISIYTILIAVLYFVCWTPYWCSVLYAIYMSVLADGRSDPSPLLVFIIYCVHLLPYFGSASNWILYGLLNTQLQMKHDVVNSTQNQGNVTMAVLNATGEDRSPSTVHQNGHDINGNDQLADTKEIKQNGINRRQSTDQCTSLMDDEL</sequence>
<dbReference type="CDD" id="cd00637">
    <property type="entry name" value="7tm_classA_rhodopsin-like"/>
    <property type="match status" value="1"/>
</dbReference>
<feature type="domain" description="G-protein coupled receptors family 1 profile" evidence="11">
    <location>
        <begin position="53"/>
        <end position="334"/>
    </location>
</feature>
<keyword evidence="6 10" id="KW-0472">Membrane</keyword>
<dbReference type="GO" id="GO:0004930">
    <property type="term" value="F:G protein-coupled receptor activity"/>
    <property type="evidence" value="ECO:0007669"/>
    <property type="project" value="UniProtKB-KW"/>
</dbReference>
<dbReference type="WBParaSite" id="BXY_0748000.1">
    <property type="protein sequence ID" value="BXY_0748000.1"/>
    <property type="gene ID" value="BXY_0748000"/>
</dbReference>
<keyword evidence="5 9" id="KW-0297">G-protein coupled receptor</keyword>
<evidence type="ECO:0000256" key="1">
    <source>
        <dbReference type="ARBA" id="ARBA00004651"/>
    </source>
</evidence>
<dbReference type="Proteomes" id="UP000659654">
    <property type="component" value="Unassembled WGS sequence"/>
</dbReference>
<keyword evidence="4 10" id="KW-1133">Transmembrane helix</keyword>
<feature type="transmembrane region" description="Helical" evidence="10">
    <location>
        <begin position="111"/>
        <end position="140"/>
    </location>
</feature>
<feature type="transmembrane region" description="Helical" evidence="10">
    <location>
        <begin position="270"/>
        <end position="297"/>
    </location>
</feature>
<evidence type="ECO:0000259" key="11">
    <source>
        <dbReference type="PROSITE" id="PS50262"/>
    </source>
</evidence>
<dbReference type="Gene3D" id="1.20.1070.10">
    <property type="entry name" value="Rhodopsin 7-helix transmembrane proteins"/>
    <property type="match status" value="1"/>
</dbReference>
<feature type="transmembrane region" description="Helical" evidence="10">
    <location>
        <begin position="36"/>
        <end position="61"/>
    </location>
</feature>
<dbReference type="Proteomes" id="UP000582659">
    <property type="component" value="Unassembled WGS sequence"/>
</dbReference>
<proteinExistence type="inferred from homology"/>
<name>A0A1I7S399_BURXY</name>
<organism evidence="13 15">
    <name type="scientific">Bursaphelenchus xylophilus</name>
    <name type="common">Pinewood nematode worm</name>
    <name type="synonym">Aphelenchoides xylophilus</name>
    <dbReference type="NCBI Taxonomy" id="6326"/>
    <lineage>
        <taxon>Eukaryota</taxon>
        <taxon>Metazoa</taxon>
        <taxon>Ecdysozoa</taxon>
        <taxon>Nematoda</taxon>
        <taxon>Chromadorea</taxon>
        <taxon>Rhabditida</taxon>
        <taxon>Tylenchina</taxon>
        <taxon>Tylenchomorpha</taxon>
        <taxon>Aphelenchoidea</taxon>
        <taxon>Aphelenchoididae</taxon>
        <taxon>Bursaphelenchus</taxon>
    </lineage>
</organism>
<evidence type="ECO:0000313" key="12">
    <source>
        <dbReference type="EMBL" id="CAD5226743.1"/>
    </source>
</evidence>